<dbReference type="Proteomes" id="UP000038045">
    <property type="component" value="Unplaced"/>
</dbReference>
<sequence length="496" mass="57286">MIIKACYYVLLFIIFSSIIIAFNSVRVDKTLDSSVDTFEDDDFEDENIITNVNRRSAINGDNETVIEENVELNIEPDVKFIIWATRHGNRNPSKYFVANHYWRGWGEEGPLELNRRGKTEVFNFGIRFKNFLNGFTKRNYNASQIRLYTSSANRCQMTMQLVCAAIFRPAGYGVWRDHFDWSPVPYIIDDDVLRPYSKKCDPITRAWSPIDKEETQKIKEQLANNQDIIDYISKVATEFNFDKSQSYKDMGDVADNLRNYLLFRKQPPDFITQVNMSHYNETSLTQKIMTFMEGPQIACASDKECGYLMGGNWLNEIKKELLKKANESNNYEIKMIGYSSHTEIVLSLMKLMGIDQDELGTGCGFIIELRDKPVWSVKLLKHNTNYEGPRLHGHSITLANYTEGLKNISMGNGWIPLSNFTDYIEKNTIHGWDEICPTCTVQRDVKVNDAVEEQIPTETSHEKLVINSTMTQNSGEKIYSQNYILILAFIVYKIIF</sequence>
<dbReference type="PANTHER" id="PTHR11567">
    <property type="entry name" value="ACID PHOSPHATASE-RELATED"/>
    <property type="match status" value="1"/>
</dbReference>
<keyword evidence="2" id="KW-0472">Membrane</keyword>
<dbReference type="PANTHER" id="PTHR11567:SF29">
    <property type="entry name" value="ACID PHOSPHATASE FAMILY"/>
    <property type="match status" value="1"/>
</dbReference>
<accession>A0A0N5A761</accession>
<dbReference type="GO" id="GO:0016791">
    <property type="term" value="F:phosphatase activity"/>
    <property type="evidence" value="ECO:0007669"/>
    <property type="project" value="UniProtKB-ARBA"/>
</dbReference>
<organism evidence="3 4">
    <name type="scientific">Parastrongyloides trichosuri</name>
    <name type="common">Possum-specific nematode worm</name>
    <dbReference type="NCBI Taxonomy" id="131310"/>
    <lineage>
        <taxon>Eukaryota</taxon>
        <taxon>Metazoa</taxon>
        <taxon>Ecdysozoa</taxon>
        <taxon>Nematoda</taxon>
        <taxon>Chromadorea</taxon>
        <taxon>Rhabditida</taxon>
        <taxon>Tylenchina</taxon>
        <taxon>Panagrolaimomorpha</taxon>
        <taxon>Strongyloidoidea</taxon>
        <taxon>Strongyloididae</taxon>
        <taxon>Parastrongyloides</taxon>
    </lineage>
</organism>
<evidence type="ECO:0000256" key="2">
    <source>
        <dbReference type="SAM" id="Phobius"/>
    </source>
</evidence>
<evidence type="ECO:0000256" key="1">
    <source>
        <dbReference type="ARBA" id="ARBA00005375"/>
    </source>
</evidence>
<evidence type="ECO:0000313" key="3">
    <source>
        <dbReference type="Proteomes" id="UP000038045"/>
    </source>
</evidence>
<evidence type="ECO:0000313" key="4">
    <source>
        <dbReference type="WBParaSite" id="PTRK_0001784800.1"/>
    </source>
</evidence>
<reference evidence="4" key="1">
    <citation type="submission" date="2017-02" db="UniProtKB">
        <authorList>
            <consortium name="WormBaseParasite"/>
        </authorList>
    </citation>
    <scope>IDENTIFICATION</scope>
</reference>
<name>A0A0N5A761_PARTI</name>
<keyword evidence="2" id="KW-0812">Transmembrane</keyword>
<dbReference type="WBParaSite" id="PTRK_0001784800.1">
    <property type="protein sequence ID" value="PTRK_0001784800.1"/>
    <property type="gene ID" value="PTRK_0001784800"/>
</dbReference>
<feature type="transmembrane region" description="Helical" evidence="2">
    <location>
        <begin position="7"/>
        <end position="25"/>
    </location>
</feature>
<protein>
    <submittedName>
        <fullName evidence="4">Lysosomal acid phosphatase</fullName>
    </submittedName>
</protein>
<dbReference type="Gene3D" id="3.40.50.1240">
    <property type="entry name" value="Phosphoglycerate mutase-like"/>
    <property type="match status" value="1"/>
</dbReference>
<keyword evidence="3" id="KW-1185">Reference proteome</keyword>
<dbReference type="SUPFAM" id="SSF53254">
    <property type="entry name" value="Phosphoglycerate mutase-like"/>
    <property type="match status" value="1"/>
</dbReference>
<dbReference type="InterPro" id="IPR029033">
    <property type="entry name" value="His_PPase_superfam"/>
</dbReference>
<keyword evidence="2" id="KW-1133">Transmembrane helix</keyword>
<dbReference type="Pfam" id="PF00328">
    <property type="entry name" value="His_Phos_2"/>
    <property type="match status" value="1"/>
</dbReference>
<proteinExistence type="inferred from homology"/>
<dbReference type="InterPro" id="IPR050645">
    <property type="entry name" value="Histidine_acid_phosphatase"/>
</dbReference>
<comment type="similarity">
    <text evidence="1">Belongs to the histidine acid phosphatase family.</text>
</comment>
<dbReference type="AlphaFoldDB" id="A0A0N5A761"/>
<dbReference type="InterPro" id="IPR000560">
    <property type="entry name" value="His_Pase_clade-2"/>
</dbReference>
<dbReference type="STRING" id="131310.A0A0N5A761"/>